<dbReference type="InterPro" id="IPR056457">
    <property type="entry name" value="DOP1_C"/>
</dbReference>
<dbReference type="GeneID" id="113078579"/>
<dbReference type="InterPro" id="IPR040314">
    <property type="entry name" value="DOP1"/>
</dbReference>
<dbReference type="OrthoDB" id="297643at2759"/>
<dbReference type="GO" id="GO:0005768">
    <property type="term" value="C:endosome"/>
    <property type="evidence" value="ECO:0007669"/>
    <property type="project" value="TreeGrafter"/>
</dbReference>
<protein>
    <submittedName>
        <fullName evidence="3">Protein dopey-1-like</fullName>
    </submittedName>
</protein>
<accession>A0A6P6NEB5</accession>
<dbReference type="GO" id="GO:0005802">
    <property type="term" value="C:trans-Golgi network"/>
    <property type="evidence" value="ECO:0007669"/>
    <property type="project" value="TreeGrafter"/>
</dbReference>
<dbReference type="KEGG" id="caua:113078579"/>
<sequence>SLFTNRDAELEQRAMLLKRLAFTIYSSEVDQYQKYLPDIQERLVESLRLPQVPILHAQVFLFFRVLLLRMSPQHLTSLWPTMITELVQVFLLMEQELTADEDITRTSGPSVAGLETTYSGGNGFSTSYNSQRWLNLYLSACKLLDLALALPSESLPQFQMYRWAFIPEASDDSGLEVRRQGTHQREFKPYVVRLAKLLRKRAKVIQP</sequence>
<organism evidence="2 3">
    <name type="scientific">Carassius auratus</name>
    <name type="common">Goldfish</name>
    <dbReference type="NCBI Taxonomy" id="7957"/>
    <lineage>
        <taxon>Eukaryota</taxon>
        <taxon>Metazoa</taxon>
        <taxon>Chordata</taxon>
        <taxon>Craniata</taxon>
        <taxon>Vertebrata</taxon>
        <taxon>Euteleostomi</taxon>
        <taxon>Actinopterygii</taxon>
        <taxon>Neopterygii</taxon>
        <taxon>Teleostei</taxon>
        <taxon>Ostariophysi</taxon>
        <taxon>Cypriniformes</taxon>
        <taxon>Cyprinidae</taxon>
        <taxon>Cyprininae</taxon>
        <taxon>Carassius</taxon>
    </lineage>
</organism>
<evidence type="ECO:0000313" key="3">
    <source>
        <dbReference type="RefSeq" id="XP_026106679.1"/>
    </source>
</evidence>
<dbReference type="AlphaFoldDB" id="A0A6P6NEB5"/>
<dbReference type="Proteomes" id="UP000515129">
    <property type="component" value="Unplaced"/>
</dbReference>
<dbReference type="PANTHER" id="PTHR14042:SF22">
    <property type="entry name" value="PROTEIN DOPEY-1"/>
    <property type="match status" value="1"/>
</dbReference>
<evidence type="ECO:0000313" key="2">
    <source>
        <dbReference type="Proteomes" id="UP000515129"/>
    </source>
</evidence>
<keyword evidence="2" id="KW-1185">Reference proteome</keyword>
<gene>
    <name evidence="3" type="primary">LOC113078579</name>
</gene>
<dbReference type="GO" id="GO:0006895">
    <property type="term" value="P:Golgi to endosome transport"/>
    <property type="evidence" value="ECO:0007669"/>
    <property type="project" value="InterPro"/>
</dbReference>
<evidence type="ECO:0000259" key="1">
    <source>
        <dbReference type="Pfam" id="PF24598"/>
    </source>
</evidence>
<feature type="non-terminal residue" evidence="3">
    <location>
        <position position="1"/>
    </location>
</feature>
<feature type="domain" description="DOP1-like C-terminal" evidence="1">
    <location>
        <begin position="3"/>
        <end position="104"/>
    </location>
</feature>
<proteinExistence type="predicted"/>
<name>A0A6P6NEB5_CARAU</name>
<reference evidence="3" key="1">
    <citation type="submission" date="2025-08" db="UniProtKB">
        <authorList>
            <consortium name="RefSeq"/>
        </authorList>
    </citation>
    <scope>IDENTIFICATION</scope>
    <source>
        <strain evidence="3">Wakin</strain>
        <tissue evidence="3">Muscle</tissue>
    </source>
</reference>
<dbReference type="Pfam" id="PF24598">
    <property type="entry name" value="DOP1_C"/>
    <property type="match status" value="1"/>
</dbReference>
<dbReference type="GO" id="GO:0005829">
    <property type="term" value="C:cytosol"/>
    <property type="evidence" value="ECO:0007669"/>
    <property type="project" value="GOC"/>
</dbReference>
<dbReference type="RefSeq" id="XP_026106679.1">
    <property type="nucleotide sequence ID" value="XM_026250894.1"/>
</dbReference>
<dbReference type="PANTHER" id="PTHR14042">
    <property type="entry name" value="DOPEY-RELATED"/>
    <property type="match status" value="1"/>
</dbReference>